<sequence>MVQHKCFYQNLNIAFLHFITRVLFSLTQIFGKFPFVVAISDINNDTIYECLTAKRAWFDKDAKKGEYIWLLRGHHNNPKKTIAFYVADGSSPDTFLYTEGSDDAKPEVGTFHYTDYETCAVMETPYQGKKCILWASEARKDSLPQKCLDEFSKHCGVGPPLYSKDICKGEEVANW</sequence>
<keyword evidence="2" id="KW-1185">Reference proteome</keyword>
<dbReference type="AlphaFoldDB" id="A0AAQ4DVN3"/>
<dbReference type="EMBL" id="JARKHS020026273">
    <property type="protein sequence ID" value="KAK8766523.1"/>
    <property type="molecule type" value="Genomic_DNA"/>
</dbReference>
<reference evidence="1 2" key="1">
    <citation type="journal article" date="2023" name="Arcadia Sci">
        <title>De novo assembly of a long-read Amblyomma americanum tick genome.</title>
        <authorList>
            <person name="Chou S."/>
            <person name="Poskanzer K.E."/>
            <person name="Rollins M."/>
            <person name="Thuy-Boun P.S."/>
        </authorList>
    </citation>
    <scope>NUCLEOTIDE SEQUENCE [LARGE SCALE GENOMIC DNA]</scope>
    <source>
        <strain evidence="1">F_SG_1</strain>
        <tissue evidence="1">Salivary glands</tissue>
    </source>
</reference>
<comment type="caution">
    <text evidence="1">The sequence shown here is derived from an EMBL/GenBank/DDBJ whole genome shotgun (WGS) entry which is preliminary data.</text>
</comment>
<dbReference type="InterPro" id="IPR012674">
    <property type="entry name" value="Calycin"/>
</dbReference>
<dbReference type="Pfam" id="PF02098">
    <property type="entry name" value="His_binding"/>
    <property type="match status" value="1"/>
</dbReference>
<dbReference type="Proteomes" id="UP001321473">
    <property type="component" value="Unassembled WGS sequence"/>
</dbReference>
<dbReference type="InterPro" id="IPR002970">
    <property type="entry name" value="Tick_his-bd"/>
</dbReference>
<proteinExistence type="predicted"/>
<dbReference type="GO" id="GO:0043176">
    <property type="term" value="F:amine binding"/>
    <property type="evidence" value="ECO:0007669"/>
    <property type="project" value="InterPro"/>
</dbReference>
<dbReference type="SUPFAM" id="SSF50814">
    <property type="entry name" value="Lipocalins"/>
    <property type="match status" value="1"/>
</dbReference>
<dbReference type="Gene3D" id="2.40.128.20">
    <property type="match status" value="1"/>
</dbReference>
<protein>
    <submittedName>
        <fullName evidence="1">Uncharacterized protein</fullName>
    </submittedName>
</protein>
<name>A0AAQ4DVN3_AMBAM</name>
<evidence type="ECO:0000313" key="1">
    <source>
        <dbReference type="EMBL" id="KAK8766523.1"/>
    </source>
</evidence>
<accession>A0AAQ4DVN3</accession>
<organism evidence="1 2">
    <name type="scientific">Amblyomma americanum</name>
    <name type="common">Lone star tick</name>
    <dbReference type="NCBI Taxonomy" id="6943"/>
    <lineage>
        <taxon>Eukaryota</taxon>
        <taxon>Metazoa</taxon>
        <taxon>Ecdysozoa</taxon>
        <taxon>Arthropoda</taxon>
        <taxon>Chelicerata</taxon>
        <taxon>Arachnida</taxon>
        <taxon>Acari</taxon>
        <taxon>Parasitiformes</taxon>
        <taxon>Ixodida</taxon>
        <taxon>Ixodoidea</taxon>
        <taxon>Ixodidae</taxon>
        <taxon>Amblyomminae</taxon>
        <taxon>Amblyomma</taxon>
    </lineage>
</organism>
<gene>
    <name evidence="1" type="ORF">V5799_006695</name>
</gene>
<dbReference type="GO" id="GO:0030682">
    <property type="term" value="P:symbiont-mediated perturbation of host defenses"/>
    <property type="evidence" value="ECO:0007669"/>
    <property type="project" value="InterPro"/>
</dbReference>
<evidence type="ECO:0000313" key="2">
    <source>
        <dbReference type="Proteomes" id="UP001321473"/>
    </source>
</evidence>